<dbReference type="PROSITE" id="PS00383">
    <property type="entry name" value="TYR_PHOSPHATASE_1"/>
    <property type="match status" value="1"/>
</dbReference>
<dbReference type="OrthoDB" id="273181at2759"/>
<dbReference type="Pfam" id="PF00782">
    <property type="entry name" value="DSPc"/>
    <property type="match status" value="1"/>
</dbReference>
<evidence type="ECO:0000259" key="4">
    <source>
        <dbReference type="PROSITE" id="PS50056"/>
    </source>
</evidence>
<dbReference type="SMART" id="SM00195">
    <property type="entry name" value="DSPc"/>
    <property type="match status" value="1"/>
</dbReference>
<name>A0A1D2VFB2_9ASCO</name>
<dbReference type="GeneID" id="30967067"/>
<protein>
    <submittedName>
        <fullName evidence="5">Uncharacterized protein</fullName>
    </submittedName>
</protein>
<sequence>MMQGPSTSTVDATDSHLPQIRAQNTTQDAIKAAGFLDLLDEISTTELGSAYSGQKIDMNNQTLANFKTDLITNEELVRKVVEYFQLPLPNINQMFPWLHHHDTSTSFPGEENTENNNNHKFLTLIRSTDPFQKDNKINSNNNQTDNYYNDDDNINNNSSIYNGPNCANNYGFLKNSVLPTDYLKPLSYLYQKISLNNNNNNNNNNNIKFKPGLSTTNRNTLYNYIAHLIFDLFENLLIDSLKSKLINLIVDDCLKLNLLPLFKHKSFALSIQNSFSNYINKANINVMNNSNNNTDYTQDSIRARKSIRNFDLQISKISIISNVIIYCLNKNSHLKNCNCKSLARLIYLANLFYISQYKKKNQIIIVKDNSSLLLNNISILSNFNSNYYTSINNSFQLLTSDLYSNLSINNSCAKYPDQLPSFFNKYQIDDILNHDSNYILKEKLESLKISSSTKIIKNVYFGNKQDFDYFKFLNDSNALNDHLLDISSFSSNDSNFDPSFIDYLNLFQEPIPLVCDPRNSILQYNHLNYYKNPNSFINSIPVKWNFFIYCHSDPYFPNLVQFPSFQLLSAIHAFVVYEDDSGLNESFFKFNLSSIFIDFPSYVSGIGDMSLSDILSIINLCKILYYRNTSKFPALIFSNDGYSEVSLLQICFLIFSTGKNLNQVLLDLQLNHGRPIFFASSYTEFFIHLEKILLFFSPLFKIDSNSTKKNNNVIHIDNDDDDDIFNDCEENEFENISLACRERLISSDLLTLDEIEIKLSMLLLSSNNNNINYSISWFQKTCDNSKIFSFPSRILPHLYLGSIRHANNLQLLKLLKINKMISVGELPVDWLSNLDSKNYKVEVVSNICQAVTFNSNLGEDFPIKKLLFVNVLDNGIHTFSNSLDSILKFINDDDGKLNIDTRVLVHCHVGVSRSATICIAEVMKRLNFSFAYAYLYVRVRRISILLYPNLKFCYELYKWKEKKLIDQYKNEVADQLCQKIDQLSGNMDKILELTSTSSITQNFSQTNSQKLDGVISKPFLRDIDWHLFCHQVAEMNKRYLLQSKRTV</sequence>
<evidence type="ECO:0000256" key="2">
    <source>
        <dbReference type="ARBA" id="ARBA00022912"/>
    </source>
</evidence>
<dbReference type="EMBL" id="KV454482">
    <property type="protein sequence ID" value="ODV60351.1"/>
    <property type="molecule type" value="Genomic_DNA"/>
</dbReference>
<dbReference type="InterPro" id="IPR053239">
    <property type="entry name" value="Dual_spec_PTase"/>
</dbReference>
<dbReference type="InterPro" id="IPR000340">
    <property type="entry name" value="Dual-sp_phosphatase_cat-dom"/>
</dbReference>
<evidence type="ECO:0000313" key="5">
    <source>
        <dbReference type="EMBL" id="ODV60351.1"/>
    </source>
</evidence>
<dbReference type="PROSITE" id="PS50054">
    <property type="entry name" value="TYR_PHOSPHATASE_DUAL"/>
    <property type="match status" value="1"/>
</dbReference>
<dbReference type="InterPro" id="IPR020422">
    <property type="entry name" value="TYR_PHOSPHATASE_DUAL_dom"/>
</dbReference>
<dbReference type="Proteomes" id="UP000095038">
    <property type="component" value="Unassembled WGS sequence"/>
</dbReference>
<feature type="domain" description="Tyrosine-protein phosphatase" evidence="3">
    <location>
        <begin position="790"/>
        <end position="965"/>
    </location>
</feature>
<proteinExistence type="predicted"/>
<dbReference type="SUPFAM" id="SSF52799">
    <property type="entry name" value="(Phosphotyrosine protein) phosphatases II"/>
    <property type="match status" value="1"/>
</dbReference>
<dbReference type="AlphaFoldDB" id="A0A1D2VFB2"/>
<dbReference type="PANTHER" id="PTHR47550">
    <property type="entry name" value="DUAL SPECIFICITY PROTEIN PHOSPHATASE PPS1"/>
    <property type="match status" value="1"/>
</dbReference>
<keyword evidence="6" id="KW-1185">Reference proteome</keyword>
<keyword evidence="1" id="KW-0378">Hydrolase</keyword>
<dbReference type="Gene3D" id="3.90.190.10">
    <property type="entry name" value="Protein tyrosine phosphatase superfamily"/>
    <property type="match status" value="1"/>
</dbReference>
<dbReference type="PANTHER" id="PTHR47550:SF1">
    <property type="entry name" value="DUAL SPECIFICITY PROTEIN PHOSPHATASE PPS1"/>
    <property type="match status" value="1"/>
</dbReference>
<keyword evidence="2" id="KW-0904">Protein phosphatase</keyword>
<evidence type="ECO:0000313" key="6">
    <source>
        <dbReference type="Proteomes" id="UP000095038"/>
    </source>
</evidence>
<dbReference type="GO" id="GO:0005634">
    <property type="term" value="C:nucleus"/>
    <property type="evidence" value="ECO:0007669"/>
    <property type="project" value="GOC"/>
</dbReference>
<gene>
    <name evidence="5" type="ORF">ASCRUDRAFT_76350</name>
</gene>
<organism evidence="5 6">
    <name type="scientific">Ascoidea rubescens DSM 1968</name>
    <dbReference type="NCBI Taxonomy" id="1344418"/>
    <lineage>
        <taxon>Eukaryota</taxon>
        <taxon>Fungi</taxon>
        <taxon>Dikarya</taxon>
        <taxon>Ascomycota</taxon>
        <taxon>Saccharomycotina</taxon>
        <taxon>Saccharomycetes</taxon>
        <taxon>Ascoideaceae</taxon>
        <taxon>Ascoidea</taxon>
    </lineage>
</organism>
<reference evidence="6" key="1">
    <citation type="submission" date="2016-05" db="EMBL/GenBank/DDBJ databases">
        <title>Comparative genomics of biotechnologically important yeasts.</title>
        <authorList>
            <consortium name="DOE Joint Genome Institute"/>
            <person name="Riley R."/>
            <person name="Haridas S."/>
            <person name="Wolfe K.H."/>
            <person name="Lopes M.R."/>
            <person name="Hittinger C.T."/>
            <person name="Goker M."/>
            <person name="Salamov A."/>
            <person name="Wisecaver J."/>
            <person name="Long T.M."/>
            <person name="Aerts A.L."/>
            <person name="Barry K."/>
            <person name="Choi C."/>
            <person name="Clum A."/>
            <person name="Coughlan A.Y."/>
            <person name="Deshpande S."/>
            <person name="Douglass A.P."/>
            <person name="Hanson S.J."/>
            <person name="Klenk H.-P."/>
            <person name="Labutti K."/>
            <person name="Lapidus A."/>
            <person name="Lindquist E."/>
            <person name="Lipzen A."/>
            <person name="Meier-Kolthoff J.P."/>
            <person name="Ohm R.A."/>
            <person name="Otillar R.P."/>
            <person name="Pangilinan J."/>
            <person name="Peng Y."/>
            <person name="Rokas A."/>
            <person name="Rosa C.A."/>
            <person name="Scheuner C."/>
            <person name="Sibirny A.A."/>
            <person name="Slot J.C."/>
            <person name="Stielow J.B."/>
            <person name="Sun H."/>
            <person name="Kurtzman C.P."/>
            <person name="Blackwell M."/>
            <person name="Grigoriev I.V."/>
            <person name="Jeffries T.W."/>
        </authorList>
    </citation>
    <scope>NUCLEOTIDE SEQUENCE [LARGE SCALE GENOMIC DNA]</scope>
    <source>
        <strain evidence="6">DSM 1968</strain>
    </source>
</reference>
<dbReference type="RefSeq" id="XP_020046658.1">
    <property type="nucleotide sequence ID" value="XM_020193431.1"/>
</dbReference>
<dbReference type="PROSITE" id="PS50056">
    <property type="entry name" value="TYR_PHOSPHATASE_2"/>
    <property type="match status" value="1"/>
</dbReference>
<dbReference type="STRING" id="1344418.A0A1D2VFB2"/>
<dbReference type="InterPro" id="IPR016130">
    <property type="entry name" value="Tyr_Pase_AS"/>
</dbReference>
<dbReference type="InterPro" id="IPR000387">
    <property type="entry name" value="Tyr_Pase_dom"/>
</dbReference>
<evidence type="ECO:0000256" key="1">
    <source>
        <dbReference type="ARBA" id="ARBA00022801"/>
    </source>
</evidence>
<accession>A0A1D2VFB2</accession>
<dbReference type="InParanoid" id="A0A1D2VFB2"/>
<feature type="domain" description="Tyrosine specific protein phosphatases" evidence="4">
    <location>
        <begin position="877"/>
        <end position="952"/>
    </location>
</feature>
<evidence type="ECO:0000259" key="3">
    <source>
        <dbReference type="PROSITE" id="PS50054"/>
    </source>
</evidence>
<dbReference type="InterPro" id="IPR029021">
    <property type="entry name" value="Prot-tyrosine_phosphatase-like"/>
</dbReference>
<dbReference type="FunCoup" id="A0A1D2VFB2">
    <property type="interactions" value="6"/>
</dbReference>
<dbReference type="GO" id="GO:0008138">
    <property type="term" value="F:protein tyrosine/serine/threonine phosphatase activity"/>
    <property type="evidence" value="ECO:0007669"/>
    <property type="project" value="TreeGrafter"/>
</dbReference>
<dbReference type="GO" id="GO:0033260">
    <property type="term" value="P:nuclear DNA replication"/>
    <property type="evidence" value="ECO:0007669"/>
    <property type="project" value="TreeGrafter"/>
</dbReference>